<evidence type="ECO:0008006" key="4">
    <source>
        <dbReference type="Google" id="ProtNLM"/>
    </source>
</evidence>
<dbReference type="InterPro" id="IPR036249">
    <property type="entry name" value="Thioredoxin-like_sf"/>
</dbReference>
<evidence type="ECO:0000313" key="3">
    <source>
        <dbReference type="Proteomes" id="UP000291343"/>
    </source>
</evidence>
<dbReference type="AlphaFoldDB" id="A0A482XKH6"/>
<dbReference type="OrthoDB" id="10412697at2759"/>
<organism evidence="2 3">
    <name type="scientific">Laodelphax striatellus</name>
    <name type="common">Small brown planthopper</name>
    <name type="synonym">Delphax striatella</name>
    <dbReference type="NCBI Taxonomy" id="195883"/>
    <lineage>
        <taxon>Eukaryota</taxon>
        <taxon>Metazoa</taxon>
        <taxon>Ecdysozoa</taxon>
        <taxon>Arthropoda</taxon>
        <taxon>Hexapoda</taxon>
        <taxon>Insecta</taxon>
        <taxon>Pterygota</taxon>
        <taxon>Neoptera</taxon>
        <taxon>Paraneoptera</taxon>
        <taxon>Hemiptera</taxon>
        <taxon>Auchenorrhyncha</taxon>
        <taxon>Fulgoroidea</taxon>
        <taxon>Delphacidae</taxon>
        <taxon>Criomorphinae</taxon>
        <taxon>Laodelphax</taxon>
    </lineage>
</organism>
<dbReference type="EMBL" id="QKKF02006307">
    <property type="protein sequence ID" value="RZF46416.1"/>
    <property type="molecule type" value="Genomic_DNA"/>
</dbReference>
<feature type="chain" id="PRO_5019823059" description="Thioredoxin domain-containing protein" evidence="1">
    <location>
        <begin position="21"/>
        <end position="136"/>
    </location>
</feature>
<comment type="caution">
    <text evidence="2">The sequence shown here is derived from an EMBL/GenBank/DDBJ whole genome shotgun (WGS) entry which is preliminary data.</text>
</comment>
<dbReference type="Proteomes" id="UP000291343">
    <property type="component" value="Unassembled WGS sequence"/>
</dbReference>
<evidence type="ECO:0000313" key="2">
    <source>
        <dbReference type="EMBL" id="RZF46416.1"/>
    </source>
</evidence>
<dbReference type="Gene3D" id="3.40.30.10">
    <property type="entry name" value="Glutaredoxin"/>
    <property type="match status" value="1"/>
</dbReference>
<accession>A0A482XKH6</accession>
<reference evidence="2 3" key="1">
    <citation type="journal article" date="2017" name="Gigascience">
        <title>Genome sequence of the small brown planthopper, Laodelphax striatellus.</title>
        <authorList>
            <person name="Zhu J."/>
            <person name="Jiang F."/>
            <person name="Wang X."/>
            <person name="Yang P."/>
            <person name="Bao Y."/>
            <person name="Zhao W."/>
            <person name="Wang W."/>
            <person name="Lu H."/>
            <person name="Wang Q."/>
            <person name="Cui N."/>
            <person name="Li J."/>
            <person name="Chen X."/>
            <person name="Luo L."/>
            <person name="Yu J."/>
            <person name="Kang L."/>
            <person name="Cui F."/>
        </authorList>
    </citation>
    <scope>NUCLEOTIDE SEQUENCE [LARGE SCALE GENOMIC DNA]</scope>
    <source>
        <strain evidence="2">Lst14</strain>
    </source>
</reference>
<sequence>MLAVSFLIFVIMISGKQVVAYPDIELVQNFEEFNAKLTANPNALLIITARNCPACPPVLQQVVDNCSKKKKVKCFWADIGDYNVANSFYDSEMLNVWWIPYVGFFKNGQKKAAANQGAADKNSKNVNAGFRIYWLP</sequence>
<keyword evidence="1" id="KW-0732">Signal</keyword>
<dbReference type="InParanoid" id="A0A482XKH6"/>
<keyword evidence="3" id="KW-1185">Reference proteome</keyword>
<name>A0A482XKH6_LAOST</name>
<protein>
    <recommendedName>
        <fullName evidence="4">Thioredoxin domain-containing protein</fullName>
    </recommendedName>
</protein>
<proteinExistence type="predicted"/>
<evidence type="ECO:0000256" key="1">
    <source>
        <dbReference type="SAM" id="SignalP"/>
    </source>
</evidence>
<dbReference type="SUPFAM" id="SSF52833">
    <property type="entry name" value="Thioredoxin-like"/>
    <property type="match status" value="1"/>
</dbReference>
<feature type="signal peptide" evidence="1">
    <location>
        <begin position="1"/>
        <end position="20"/>
    </location>
</feature>
<gene>
    <name evidence="2" type="ORF">LSTR_LSTR012491</name>
</gene>
<dbReference type="SMR" id="A0A482XKH6"/>